<sequence>MTRKVVIDEDIHGWSEENHDMLKPYHTIIKVGDNPESLKRGSPDEVVADYCNTNGCDLFTSDVGFYTDCIKVGIKTIQITNCGFWEKGQKQIFLVKIIESLA</sequence>
<accession>S2EXE4</accession>
<proteinExistence type="predicted"/>
<keyword evidence="2" id="KW-1185">Reference proteome</keyword>
<evidence type="ECO:0000313" key="2">
    <source>
        <dbReference type="Proteomes" id="UP000014065"/>
    </source>
</evidence>
<protein>
    <recommendedName>
        <fullName evidence="3">DUF5615 domain-containing protein</fullName>
    </recommendedName>
</protein>
<evidence type="ECO:0000313" key="1">
    <source>
        <dbReference type="EMBL" id="EPA06869.1"/>
    </source>
</evidence>
<comment type="caution">
    <text evidence="1">The sequence shown here is derived from an EMBL/GenBank/DDBJ whole genome shotgun (WGS) entry which is preliminary data.</text>
</comment>
<evidence type="ECO:0008006" key="3">
    <source>
        <dbReference type="Google" id="ProtNLM"/>
    </source>
</evidence>
<name>S2EXE4_9ARCH</name>
<dbReference type="AlphaFoldDB" id="S2EXE4"/>
<dbReference type="EMBL" id="AHJG01000002">
    <property type="protein sequence ID" value="EPA06869.1"/>
    <property type="molecule type" value="Genomic_DNA"/>
</dbReference>
<gene>
    <name evidence="1" type="ORF">BG20_I1444</name>
</gene>
<organism evidence="1 2">
    <name type="scientific">Candidatus Nitrosarchaeum limnium BG20</name>
    <dbReference type="NCBI Taxonomy" id="859192"/>
    <lineage>
        <taxon>Archaea</taxon>
        <taxon>Nitrososphaerota</taxon>
        <taxon>Nitrososphaeria</taxon>
        <taxon>Nitrosopumilales</taxon>
        <taxon>Nitrosopumilaceae</taxon>
        <taxon>Nitrosarchaeum</taxon>
    </lineage>
</organism>
<reference evidence="1 2" key="1">
    <citation type="journal article" date="2012" name="J. Bacteriol.">
        <title>Genome Sequence of "Candidatus Nitrosoarchaeum limnia" BG20, a Low-Salinity Ammonia-Oxidizing Archaeon from the San Francisco Bay Estuary.</title>
        <authorList>
            <person name="Mosier A.C."/>
            <person name="Allen E.E."/>
            <person name="Kim M."/>
            <person name="Ferriera S."/>
            <person name="Francis C.A."/>
        </authorList>
    </citation>
    <scope>NUCLEOTIDE SEQUENCE [LARGE SCALE GENOMIC DNA]</scope>
    <source>
        <strain evidence="1 2">BG20</strain>
    </source>
</reference>
<dbReference type="Proteomes" id="UP000014065">
    <property type="component" value="Unassembled WGS sequence"/>
</dbReference>